<proteinExistence type="predicted"/>
<evidence type="ECO:0000313" key="1">
    <source>
        <dbReference type="EMBL" id="KPM02268.1"/>
    </source>
</evidence>
<comment type="caution">
    <text evidence="1">The sequence shown here is derived from an EMBL/GenBank/DDBJ whole genome shotgun (WGS) entry which is preliminary data.</text>
</comment>
<dbReference type="AlphaFoldDB" id="A0A131ZU23"/>
<evidence type="ECO:0000313" key="2">
    <source>
        <dbReference type="Proteomes" id="UP000616769"/>
    </source>
</evidence>
<protein>
    <submittedName>
        <fullName evidence="1">Uncharacterized protein</fullName>
    </submittedName>
</protein>
<reference evidence="1 2" key="1">
    <citation type="journal article" date="2015" name="Parasit. Vectors">
        <title>Draft genome of the scabies mite.</title>
        <authorList>
            <person name="Rider S.D.Jr."/>
            <person name="Morgan M.S."/>
            <person name="Arlian L.G."/>
        </authorList>
    </citation>
    <scope>NUCLEOTIDE SEQUENCE [LARGE SCALE GENOMIC DNA]</scope>
    <source>
        <strain evidence="1">Arlian Lab</strain>
    </source>
</reference>
<organism evidence="1 2">
    <name type="scientific">Sarcoptes scabiei</name>
    <name type="common">Itch mite</name>
    <name type="synonym">Acarus scabiei</name>
    <dbReference type="NCBI Taxonomy" id="52283"/>
    <lineage>
        <taxon>Eukaryota</taxon>
        <taxon>Metazoa</taxon>
        <taxon>Ecdysozoa</taxon>
        <taxon>Arthropoda</taxon>
        <taxon>Chelicerata</taxon>
        <taxon>Arachnida</taxon>
        <taxon>Acari</taxon>
        <taxon>Acariformes</taxon>
        <taxon>Sarcoptiformes</taxon>
        <taxon>Astigmata</taxon>
        <taxon>Psoroptidia</taxon>
        <taxon>Sarcoptoidea</taxon>
        <taxon>Sarcoptidae</taxon>
        <taxon>Sarcoptinae</taxon>
        <taxon>Sarcoptes</taxon>
    </lineage>
</organism>
<dbReference type="Proteomes" id="UP000616769">
    <property type="component" value="Unassembled WGS sequence"/>
</dbReference>
<dbReference type="VEuPathDB" id="VectorBase:SSCA000329"/>
<dbReference type="EMBL" id="JXLN01001401">
    <property type="protein sequence ID" value="KPM02268.1"/>
    <property type="molecule type" value="Genomic_DNA"/>
</dbReference>
<sequence>MNGTEDDEIVGECNHDDFFIDNRNHVFNKALSLEYSNYLDYNLRESEIIQNGNNQSNNDESTQFEFSLFRAEDYYDRQ</sequence>
<name>A0A131ZU23_SARSC</name>
<gene>
    <name evidence="1" type="ORF">QR98_0006770</name>
</gene>
<accession>A0A131ZU23</accession>